<dbReference type="InterPro" id="IPR024752">
    <property type="entry name" value="Myb/SANT-like_dom"/>
</dbReference>
<dbReference type="Pfam" id="PF13359">
    <property type="entry name" value="DDE_Tnp_4"/>
    <property type="match status" value="1"/>
</dbReference>
<evidence type="ECO:0000256" key="2">
    <source>
        <dbReference type="ARBA" id="ARBA00022723"/>
    </source>
</evidence>
<dbReference type="Proteomes" id="UP000826271">
    <property type="component" value="Unassembled WGS sequence"/>
</dbReference>
<comment type="cofactor">
    <cofactor evidence="1">
        <name>a divalent metal cation</name>
        <dbReference type="ChEBI" id="CHEBI:60240"/>
    </cofactor>
</comment>
<feature type="region of interest" description="Disordered" evidence="3">
    <location>
        <begin position="184"/>
        <end position="226"/>
    </location>
</feature>
<dbReference type="InterPro" id="IPR027806">
    <property type="entry name" value="HARBI1_dom"/>
</dbReference>
<evidence type="ECO:0000313" key="6">
    <source>
        <dbReference type="EMBL" id="KAG8364505.1"/>
    </source>
</evidence>
<keyword evidence="7" id="KW-1185">Reference proteome</keyword>
<evidence type="ECO:0000259" key="4">
    <source>
        <dbReference type="Pfam" id="PF12776"/>
    </source>
</evidence>
<dbReference type="Pfam" id="PF12776">
    <property type="entry name" value="Myb_DNA-bind_3"/>
    <property type="match status" value="1"/>
</dbReference>
<proteinExistence type="predicted"/>
<evidence type="ECO:0008006" key="8">
    <source>
        <dbReference type="Google" id="ProtNLM"/>
    </source>
</evidence>
<gene>
    <name evidence="6" type="ORF">BUALT_Bualt18G0004200</name>
</gene>
<feature type="compositionally biased region" description="Basic and acidic residues" evidence="3">
    <location>
        <begin position="189"/>
        <end position="203"/>
    </location>
</feature>
<evidence type="ECO:0000313" key="7">
    <source>
        <dbReference type="Proteomes" id="UP000826271"/>
    </source>
</evidence>
<keyword evidence="2" id="KW-0479">Metal-binding</keyword>
<dbReference type="PANTHER" id="PTHR31704">
    <property type="entry name" value="MYB/SANT-LIKE DNA-BINDING DOMAIN PROTEIN-RELATED"/>
    <property type="match status" value="1"/>
</dbReference>
<dbReference type="PANTHER" id="PTHR31704:SF37">
    <property type="entry name" value="HEAT SHOCK PROTEIN"/>
    <property type="match status" value="1"/>
</dbReference>
<evidence type="ECO:0000259" key="5">
    <source>
        <dbReference type="Pfam" id="PF13359"/>
    </source>
</evidence>
<comment type="caution">
    <text evidence="6">The sequence shown here is derived from an EMBL/GenBank/DDBJ whole genome shotgun (WGS) entry which is preliminary data.</text>
</comment>
<evidence type="ECO:0000256" key="1">
    <source>
        <dbReference type="ARBA" id="ARBA00001968"/>
    </source>
</evidence>
<feature type="compositionally biased region" description="Low complexity" evidence="3">
    <location>
        <begin position="211"/>
        <end position="225"/>
    </location>
</feature>
<evidence type="ECO:0000256" key="3">
    <source>
        <dbReference type="SAM" id="MobiDB-lite"/>
    </source>
</evidence>
<dbReference type="EMBL" id="WHWC01000018">
    <property type="protein sequence ID" value="KAG8364505.1"/>
    <property type="molecule type" value="Genomic_DNA"/>
</dbReference>
<feature type="domain" description="Myb/SANT-like" evidence="4">
    <location>
        <begin position="40"/>
        <end position="134"/>
    </location>
</feature>
<sequence length="568" mass="64450">MDSQMNSQRSHPSSQTQHSQSSDNVRRQRGKNIEITEKANWDPKTTEVFIKLCVEELQAGNRPGSHFNRLGWENITRKFTSSTNRNYTRLQLKNKWDHLKKEWGIWKTLLRGESGLGWNTERGTVDQTPEWWQRKLQEVPDAAKYRERGPMLLNEQEMLFSDVVATGGSAWTPSSGILPPHLMDESDEDSHLHANDVNDHENDPVAETDMNTNTQAESASATATTGNRRRNVKFIARRFMHTKTKKMSSADKIAHCLQRLVDTVEHDSARSSNDTSRQYTIQQCMDILEEISGIQQGDKLWIMTSSDSSEIVLDSLSKSSSNGYSDDSISDEDSEGAIDGTHIKARLPIHEQVPYIGRKGIPTQNIMAACDFNLCFTFVLPGWEGSAHDTRIFNETIRDASKGFPMPPSGKYYLVDAGYPNILGFLAPYKGQKYHLKDFNRASSYRNAYEVFNHSHSALRSHIERAFGVWKTKFYMVNDIPVNIPWPDQIALVAATMAIHNFVRLMDDEDDHFLEAQNESVDDGANGDNDQTDECEVQQYDAVMNGIRDDICTSITFGRIGIPTHQLY</sequence>
<dbReference type="GO" id="GO:0046872">
    <property type="term" value="F:metal ion binding"/>
    <property type="evidence" value="ECO:0007669"/>
    <property type="project" value="UniProtKB-KW"/>
</dbReference>
<reference evidence="6" key="1">
    <citation type="submission" date="2019-10" db="EMBL/GenBank/DDBJ databases">
        <authorList>
            <person name="Zhang R."/>
            <person name="Pan Y."/>
            <person name="Wang J."/>
            <person name="Ma R."/>
            <person name="Yu S."/>
        </authorList>
    </citation>
    <scope>NUCLEOTIDE SEQUENCE</scope>
    <source>
        <strain evidence="6">LA-IB0</strain>
        <tissue evidence="6">Leaf</tissue>
    </source>
</reference>
<name>A0AAV6W763_9LAMI</name>
<protein>
    <recommendedName>
        <fullName evidence="8">Myb/SANT-like domain-containing protein</fullName>
    </recommendedName>
</protein>
<accession>A0AAV6W763</accession>
<feature type="compositionally biased region" description="Low complexity" evidence="3">
    <location>
        <begin position="7"/>
        <end position="22"/>
    </location>
</feature>
<feature type="domain" description="DDE Tnp4" evidence="5">
    <location>
        <begin position="338"/>
        <end position="501"/>
    </location>
</feature>
<feature type="region of interest" description="Disordered" evidence="3">
    <location>
        <begin position="1"/>
        <end position="38"/>
    </location>
</feature>
<organism evidence="6 7">
    <name type="scientific">Buddleja alternifolia</name>
    <dbReference type="NCBI Taxonomy" id="168488"/>
    <lineage>
        <taxon>Eukaryota</taxon>
        <taxon>Viridiplantae</taxon>
        <taxon>Streptophyta</taxon>
        <taxon>Embryophyta</taxon>
        <taxon>Tracheophyta</taxon>
        <taxon>Spermatophyta</taxon>
        <taxon>Magnoliopsida</taxon>
        <taxon>eudicotyledons</taxon>
        <taxon>Gunneridae</taxon>
        <taxon>Pentapetalae</taxon>
        <taxon>asterids</taxon>
        <taxon>lamiids</taxon>
        <taxon>Lamiales</taxon>
        <taxon>Scrophulariaceae</taxon>
        <taxon>Buddlejeae</taxon>
        <taxon>Buddleja</taxon>
    </lineage>
</organism>
<dbReference type="AlphaFoldDB" id="A0AAV6W763"/>